<dbReference type="GO" id="GO:0043531">
    <property type="term" value="F:ADP binding"/>
    <property type="evidence" value="ECO:0007669"/>
    <property type="project" value="InterPro"/>
</dbReference>
<proteinExistence type="predicted"/>
<comment type="caution">
    <text evidence="2">The sequence shown here is derived from an EMBL/GenBank/DDBJ whole genome shotgun (WGS) entry which is preliminary data.</text>
</comment>
<dbReference type="EMBL" id="BPVZ01001784">
    <property type="protein sequence ID" value="GKV53727.1"/>
    <property type="molecule type" value="Genomic_DNA"/>
</dbReference>
<evidence type="ECO:0000313" key="3">
    <source>
        <dbReference type="Proteomes" id="UP001054252"/>
    </source>
</evidence>
<name>A0AAV5MYW6_9ROSI</name>
<accession>A0AAV5MYW6</accession>
<dbReference type="InterPro" id="IPR002182">
    <property type="entry name" value="NB-ARC"/>
</dbReference>
<dbReference type="AlphaFoldDB" id="A0AAV5MYW6"/>
<organism evidence="2 3">
    <name type="scientific">Rubroshorea leprosula</name>
    <dbReference type="NCBI Taxonomy" id="152421"/>
    <lineage>
        <taxon>Eukaryota</taxon>
        <taxon>Viridiplantae</taxon>
        <taxon>Streptophyta</taxon>
        <taxon>Embryophyta</taxon>
        <taxon>Tracheophyta</taxon>
        <taxon>Spermatophyta</taxon>
        <taxon>Magnoliopsida</taxon>
        <taxon>eudicotyledons</taxon>
        <taxon>Gunneridae</taxon>
        <taxon>Pentapetalae</taxon>
        <taxon>rosids</taxon>
        <taxon>malvids</taxon>
        <taxon>Malvales</taxon>
        <taxon>Dipterocarpaceae</taxon>
        <taxon>Rubroshorea</taxon>
    </lineage>
</organism>
<dbReference type="SUPFAM" id="SSF52540">
    <property type="entry name" value="P-loop containing nucleoside triphosphate hydrolases"/>
    <property type="match status" value="1"/>
</dbReference>
<evidence type="ECO:0000259" key="1">
    <source>
        <dbReference type="Pfam" id="PF00931"/>
    </source>
</evidence>
<feature type="non-terminal residue" evidence="2">
    <location>
        <position position="436"/>
    </location>
</feature>
<protein>
    <recommendedName>
        <fullName evidence="1">NB-ARC domain-containing protein</fullName>
    </recommendedName>
</protein>
<evidence type="ECO:0000313" key="2">
    <source>
        <dbReference type="EMBL" id="GKV53727.1"/>
    </source>
</evidence>
<feature type="domain" description="NB-ARC" evidence="1">
    <location>
        <begin position="7"/>
        <end position="106"/>
    </location>
</feature>
<sequence>MTLAAVKKQKEDILGFLKDKNVSEIILCGGAGMGKTWMAREIYDHEKNSEELCYATLWLSMNRRYDEKSLYENIAHQLSLLSTAEEWNGDDDGVELNIPENLKKQRSDMEENTDDLKKKISEELSKRRSEGKFILLFLDNEGEKTKREFVLSNLGLQKVLSQNGGNNLKILITMRGDCEGCINVKKTPVIEGCINVEKTPVIEGCNNVEKTPVIEGCSNVEKTPVIKYCHLPERSDVEEVLSKLLKENVCNNVAKHSSFNELSKAIVQRSNVSPASIIVLAGALNEFTEPKSGVCKLSAALKEAIDIEEAHDSGGAAHSVEAAGSDKETDGKMLVCSGHDTLPNAVMVNCFWHSWQCFCTHGAVHFNELIAHWIMEGYLDPRDSMEQAYHKGHSVVMQLIDQGLLKIQEDNIVAVEGAAVNMIDCHCRDFYGRSHL</sequence>
<dbReference type="Gene3D" id="3.40.50.300">
    <property type="entry name" value="P-loop containing nucleotide triphosphate hydrolases"/>
    <property type="match status" value="1"/>
</dbReference>
<dbReference type="InterPro" id="IPR027417">
    <property type="entry name" value="P-loop_NTPase"/>
</dbReference>
<reference evidence="2 3" key="1">
    <citation type="journal article" date="2021" name="Commun. Biol.">
        <title>The genome of Shorea leprosula (Dipterocarpaceae) highlights the ecological relevance of drought in aseasonal tropical rainforests.</title>
        <authorList>
            <person name="Ng K.K.S."/>
            <person name="Kobayashi M.J."/>
            <person name="Fawcett J.A."/>
            <person name="Hatakeyama M."/>
            <person name="Paape T."/>
            <person name="Ng C.H."/>
            <person name="Ang C.C."/>
            <person name="Tnah L.H."/>
            <person name="Lee C.T."/>
            <person name="Nishiyama T."/>
            <person name="Sese J."/>
            <person name="O'Brien M.J."/>
            <person name="Copetti D."/>
            <person name="Mohd Noor M.I."/>
            <person name="Ong R.C."/>
            <person name="Putra M."/>
            <person name="Sireger I.Z."/>
            <person name="Indrioko S."/>
            <person name="Kosugi Y."/>
            <person name="Izuno A."/>
            <person name="Isagi Y."/>
            <person name="Lee S.L."/>
            <person name="Shimizu K.K."/>
        </authorList>
    </citation>
    <scope>NUCLEOTIDE SEQUENCE [LARGE SCALE GENOMIC DNA]</scope>
    <source>
        <strain evidence="2">214</strain>
    </source>
</reference>
<dbReference type="Proteomes" id="UP001054252">
    <property type="component" value="Unassembled WGS sequence"/>
</dbReference>
<keyword evidence="3" id="KW-1185">Reference proteome</keyword>
<gene>
    <name evidence="2" type="ORF">SLEP1_g60244</name>
</gene>
<dbReference type="Pfam" id="PF00931">
    <property type="entry name" value="NB-ARC"/>
    <property type="match status" value="1"/>
</dbReference>